<comment type="caution">
    <text evidence="1">The sequence shown here is derived from an EMBL/GenBank/DDBJ whole genome shotgun (WGS) entry which is preliminary data.</text>
</comment>
<dbReference type="EMBL" id="BAAAQY010000007">
    <property type="protein sequence ID" value="GAA2239333.1"/>
    <property type="molecule type" value="Genomic_DNA"/>
</dbReference>
<evidence type="ECO:0000313" key="2">
    <source>
        <dbReference type="Proteomes" id="UP001500929"/>
    </source>
</evidence>
<protein>
    <recommendedName>
        <fullName evidence="3">DUF4402 domain-containing protein</fullName>
    </recommendedName>
</protein>
<sequence length="147" mass="14750">MNQNENVPSEARGISRRAVTTGMVWSVPVVALAVATPMAAASQAVVFEAPDDYTDVSVGDSLPLYFGIEDGGFPAVGGVLSVVLADTSTVQFDPEADGYAGPTAFNAAVEDGFAVAVAIVNAGGVISGTITYGTTTASFSVNVSLAA</sequence>
<proteinExistence type="predicted"/>
<accession>A0ABP5QPI7</accession>
<keyword evidence="2" id="KW-1185">Reference proteome</keyword>
<evidence type="ECO:0000313" key="1">
    <source>
        <dbReference type="EMBL" id="GAA2239333.1"/>
    </source>
</evidence>
<dbReference type="Proteomes" id="UP001500929">
    <property type="component" value="Unassembled WGS sequence"/>
</dbReference>
<organism evidence="1 2">
    <name type="scientific">Herbiconiux moechotypicola</name>
    <dbReference type="NCBI Taxonomy" id="637393"/>
    <lineage>
        <taxon>Bacteria</taxon>
        <taxon>Bacillati</taxon>
        <taxon>Actinomycetota</taxon>
        <taxon>Actinomycetes</taxon>
        <taxon>Micrococcales</taxon>
        <taxon>Microbacteriaceae</taxon>
        <taxon>Herbiconiux</taxon>
    </lineage>
</organism>
<dbReference type="RefSeq" id="WP_259480947.1">
    <property type="nucleotide sequence ID" value="NZ_BAAAQY010000007.1"/>
</dbReference>
<name>A0ABP5QPI7_9MICO</name>
<reference evidence="2" key="1">
    <citation type="journal article" date="2019" name="Int. J. Syst. Evol. Microbiol.">
        <title>The Global Catalogue of Microorganisms (GCM) 10K type strain sequencing project: providing services to taxonomists for standard genome sequencing and annotation.</title>
        <authorList>
            <consortium name="The Broad Institute Genomics Platform"/>
            <consortium name="The Broad Institute Genome Sequencing Center for Infectious Disease"/>
            <person name="Wu L."/>
            <person name="Ma J."/>
        </authorList>
    </citation>
    <scope>NUCLEOTIDE SEQUENCE [LARGE SCALE GENOMIC DNA]</scope>
    <source>
        <strain evidence="2">JCM 16117</strain>
    </source>
</reference>
<gene>
    <name evidence="1" type="ORF">GCM10009851_25770</name>
</gene>
<evidence type="ECO:0008006" key="3">
    <source>
        <dbReference type="Google" id="ProtNLM"/>
    </source>
</evidence>